<comment type="subunit">
    <text evidence="3 13">Tetramer of two alpha and two beta subunits.</text>
</comment>
<dbReference type="InterPro" id="IPR004529">
    <property type="entry name" value="Phe-tRNA-synth_IIc_asu"/>
</dbReference>
<dbReference type="CDD" id="cd00496">
    <property type="entry name" value="PheRS_alpha_core"/>
    <property type="match status" value="1"/>
</dbReference>
<dbReference type="GO" id="GO:0140096">
    <property type="term" value="F:catalytic activity, acting on a protein"/>
    <property type="evidence" value="ECO:0007669"/>
    <property type="project" value="UniProtKB-ARBA"/>
</dbReference>
<feature type="binding site" evidence="13">
    <location>
        <position position="256"/>
    </location>
    <ligand>
        <name>Mg(2+)</name>
        <dbReference type="ChEBI" id="CHEBI:18420"/>
        <note>shared with beta subunit</note>
    </ligand>
</feature>
<dbReference type="EC" id="6.1.1.20" evidence="13"/>
<reference evidence="20 21" key="2">
    <citation type="submission" date="2019-08" db="EMBL/GenBank/DDBJ databases">
        <title>Bacillus genomes from the desert of Cuatro Cienegas, Coahuila.</title>
        <authorList>
            <person name="Olmedo-Alvarez G."/>
        </authorList>
    </citation>
    <scope>NUCLEOTIDE SEQUENCE [LARGE SCALE GENOMIC DNA]</scope>
    <source>
        <strain evidence="17 20">CH88_3T</strain>
        <strain evidence="18 21">CH98b_3T</strain>
    </source>
</reference>
<dbReference type="InterPro" id="IPR006195">
    <property type="entry name" value="aa-tRNA-synth_II"/>
</dbReference>
<dbReference type="NCBIfam" id="TIGR00468">
    <property type="entry name" value="pheS"/>
    <property type="match status" value="1"/>
</dbReference>
<dbReference type="InterPro" id="IPR002319">
    <property type="entry name" value="Phenylalanyl-tRNA_Synthase"/>
</dbReference>
<dbReference type="PROSITE" id="PS50862">
    <property type="entry name" value="AA_TRNA_LIGASE_II"/>
    <property type="match status" value="1"/>
</dbReference>
<dbReference type="GO" id="GO:0000049">
    <property type="term" value="F:tRNA binding"/>
    <property type="evidence" value="ECO:0007669"/>
    <property type="project" value="InterPro"/>
</dbReference>
<dbReference type="KEGG" id="bhk:B4U37_16395"/>
<evidence type="ECO:0000256" key="10">
    <source>
        <dbReference type="ARBA" id="ARBA00022917"/>
    </source>
</evidence>
<evidence type="ECO:0000313" key="16">
    <source>
        <dbReference type="EMBL" id="ART77535.1"/>
    </source>
</evidence>
<dbReference type="EMBL" id="CP020880">
    <property type="protein sequence ID" value="ART77535.1"/>
    <property type="molecule type" value="Genomic_DNA"/>
</dbReference>
<dbReference type="GeneID" id="96739990"/>
<evidence type="ECO:0000256" key="3">
    <source>
        <dbReference type="ARBA" id="ARBA00011209"/>
    </source>
</evidence>
<dbReference type="Pfam" id="PF02912">
    <property type="entry name" value="Phe_tRNA-synt_N"/>
    <property type="match status" value="1"/>
</dbReference>
<sequence length="344" mass="38654">MEQRLKELETLAIEQVEQAQDLKALNEVRVAYLGKKGPITEILKGMGKLSAEERPKMGALANVVRGNVAEKIEAKQAELEKAEVAKKLASETIDVTLPGRPAPTGNPHPLTKVIEEIEDLFLGMGYTITEGPEVETDYYNFEALNLPKDHPARDMQDSFYITDEILLRTQTSPVQARTMEANQEKGPIKIICPGKVYRRDDDDATHSHQFTQIEGLVIDENISMSDLKGTLETFAKKMFGEDREIRLRPSFFPFTEPSVEIDVTCAKCGGKGCSMCKGTGWIEILGAGMVHPRVLEMSGYDPKKYQGFAFGMGPERIAMLRYGIDDIRHFYTNDQRFVKQFNRV</sequence>
<evidence type="ECO:0000313" key="21">
    <source>
        <dbReference type="Proteomes" id="UP000324517"/>
    </source>
</evidence>
<evidence type="ECO:0000256" key="13">
    <source>
        <dbReference type="HAMAP-Rule" id="MF_00281"/>
    </source>
</evidence>
<dbReference type="OrthoDB" id="9800719at2"/>
<dbReference type="PANTHER" id="PTHR11538">
    <property type="entry name" value="PHENYLALANYL-TRNA SYNTHETASE"/>
    <property type="match status" value="1"/>
</dbReference>
<dbReference type="HAMAP" id="MF_00281">
    <property type="entry name" value="Phe_tRNA_synth_alpha1"/>
    <property type="match status" value="1"/>
</dbReference>
<gene>
    <name evidence="13 18" type="primary">pheS</name>
    <name evidence="16" type="ORF">B4U37_16395</name>
    <name evidence="17" type="ORF">FZC74_09755</name>
    <name evidence="18" type="ORF">FZC75_14040</name>
</gene>
<evidence type="ECO:0000256" key="2">
    <source>
        <dbReference type="ARBA" id="ARBA00010207"/>
    </source>
</evidence>
<dbReference type="Gene3D" id="3.30.930.10">
    <property type="entry name" value="Bira Bifunctional Protein, Domain 2"/>
    <property type="match status" value="1"/>
</dbReference>
<evidence type="ECO:0000256" key="7">
    <source>
        <dbReference type="ARBA" id="ARBA00022741"/>
    </source>
</evidence>
<dbReference type="Proteomes" id="UP000195573">
    <property type="component" value="Chromosome"/>
</dbReference>
<evidence type="ECO:0000256" key="8">
    <source>
        <dbReference type="ARBA" id="ARBA00022840"/>
    </source>
</evidence>
<dbReference type="EMBL" id="VTEU01000003">
    <property type="protein sequence ID" value="TYS59021.1"/>
    <property type="molecule type" value="Genomic_DNA"/>
</dbReference>
<comment type="similarity">
    <text evidence="2 13">Belongs to the class-II aminoacyl-tRNA synthetase family. Phe-tRNA synthetase alpha subunit type 1 subfamily.</text>
</comment>
<dbReference type="GO" id="GO:0000287">
    <property type="term" value="F:magnesium ion binding"/>
    <property type="evidence" value="ECO:0007669"/>
    <property type="project" value="UniProtKB-UniRule"/>
</dbReference>
<keyword evidence="14" id="KW-0175">Coiled coil</keyword>
<dbReference type="FunFam" id="3.30.930.10:FF:000003">
    <property type="entry name" value="Phenylalanine--tRNA ligase alpha subunit"/>
    <property type="match status" value="1"/>
</dbReference>
<dbReference type="GO" id="GO:0016740">
    <property type="term" value="F:transferase activity"/>
    <property type="evidence" value="ECO:0007669"/>
    <property type="project" value="UniProtKB-ARBA"/>
</dbReference>
<keyword evidence="7 13" id="KW-0547">Nucleotide-binding</keyword>
<dbReference type="EMBL" id="VTET01000007">
    <property type="protein sequence ID" value="TYS71148.1"/>
    <property type="molecule type" value="Genomic_DNA"/>
</dbReference>
<dbReference type="AlphaFoldDB" id="A0A1Y0CRV1"/>
<accession>A0A1Y0CRV1</accession>
<reference evidence="16 19" key="1">
    <citation type="submission" date="2017-04" db="EMBL/GenBank/DDBJ databases">
        <title>Complete Genome Sequence of the Bacillus horikoshii 20a strain from Cuatro Cienegas, Coahuila, Mexico.</title>
        <authorList>
            <person name="Zarza E."/>
            <person name="Alcaraz L.D."/>
            <person name="Aguilar-Salinas B."/>
            <person name="Islas A."/>
            <person name="Olmedo-Alvarez G."/>
        </authorList>
    </citation>
    <scope>NUCLEOTIDE SEQUENCE [LARGE SCALE GENOMIC DNA]</scope>
    <source>
        <strain evidence="16 19">20a</strain>
    </source>
</reference>
<organism evidence="18 21">
    <name type="scientific">Sutcliffiella horikoshii</name>
    <dbReference type="NCBI Taxonomy" id="79883"/>
    <lineage>
        <taxon>Bacteria</taxon>
        <taxon>Bacillati</taxon>
        <taxon>Bacillota</taxon>
        <taxon>Bacilli</taxon>
        <taxon>Bacillales</taxon>
        <taxon>Bacillaceae</taxon>
        <taxon>Sutcliffiella</taxon>
    </lineage>
</organism>
<comment type="subcellular location">
    <subcellularLocation>
        <location evidence="1 13">Cytoplasm</location>
    </subcellularLocation>
</comment>
<comment type="cofactor">
    <cofactor evidence="13">
        <name>Mg(2+)</name>
        <dbReference type="ChEBI" id="CHEBI:18420"/>
    </cofactor>
    <text evidence="13">Binds 2 magnesium ions per tetramer.</text>
</comment>
<dbReference type="Pfam" id="PF01409">
    <property type="entry name" value="tRNA-synt_2d"/>
    <property type="match status" value="1"/>
</dbReference>
<evidence type="ECO:0000313" key="18">
    <source>
        <dbReference type="EMBL" id="TYS71148.1"/>
    </source>
</evidence>
<dbReference type="SUPFAM" id="SSF55681">
    <property type="entry name" value="Class II aaRS and biotin synthetases"/>
    <property type="match status" value="1"/>
</dbReference>
<feature type="coiled-coil region" evidence="14">
    <location>
        <begin position="65"/>
        <end position="92"/>
    </location>
</feature>
<keyword evidence="5 13" id="KW-0436">Ligase</keyword>
<keyword evidence="4 13" id="KW-0963">Cytoplasm</keyword>
<dbReference type="InterPro" id="IPR010978">
    <property type="entry name" value="tRNA-bd_arm"/>
</dbReference>
<dbReference type="GO" id="GO:0006432">
    <property type="term" value="P:phenylalanyl-tRNA aminoacylation"/>
    <property type="evidence" value="ECO:0007669"/>
    <property type="project" value="UniProtKB-UniRule"/>
</dbReference>
<protein>
    <recommendedName>
        <fullName evidence="13">Phenylalanine--tRNA ligase alpha subunit</fullName>
        <ecNumber evidence="13">6.1.1.20</ecNumber>
    </recommendedName>
    <alternativeName>
        <fullName evidence="13">Phenylalanyl-tRNA synthetase alpha subunit</fullName>
        <shortName evidence="13">PheRS</shortName>
    </alternativeName>
</protein>
<evidence type="ECO:0000256" key="14">
    <source>
        <dbReference type="SAM" id="Coils"/>
    </source>
</evidence>
<evidence type="ECO:0000256" key="4">
    <source>
        <dbReference type="ARBA" id="ARBA00022490"/>
    </source>
</evidence>
<proteinExistence type="inferred from homology"/>
<evidence type="ECO:0000313" key="20">
    <source>
        <dbReference type="Proteomes" id="UP000323393"/>
    </source>
</evidence>
<dbReference type="SUPFAM" id="SSF46589">
    <property type="entry name" value="tRNA-binding arm"/>
    <property type="match status" value="1"/>
</dbReference>
<dbReference type="InterPro" id="IPR045864">
    <property type="entry name" value="aa-tRNA-synth_II/BPL/LPL"/>
</dbReference>
<keyword evidence="10 13" id="KW-0648">Protein biosynthesis</keyword>
<keyword evidence="19" id="KW-1185">Reference proteome</keyword>
<evidence type="ECO:0000256" key="6">
    <source>
        <dbReference type="ARBA" id="ARBA00022723"/>
    </source>
</evidence>
<evidence type="ECO:0000256" key="1">
    <source>
        <dbReference type="ARBA" id="ARBA00004496"/>
    </source>
</evidence>
<keyword evidence="11 13" id="KW-0030">Aminoacyl-tRNA synthetase</keyword>
<keyword evidence="9 13" id="KW-0460">Magnesium</keyword>
<evidence type="ECO:0000313" key="17">
    <source>
        <dbReference type="EMBL" id="TYS59021.1"/>
    </source>
</evidence>
<dbReference type="Proteomes" id="UP000324517">
    <property type="component" value="Unassembled WGS sequence"/>
</dbReference>
<name>A0A1Y0CRV1_9BACI</name>
<keyword evidence="8 13" id="KW-0067">ATP-binding</keyword>
<evidence type="ECO:0000256" key="5">
    <source>
        <dbReference type="ARBA" id="ARBA00022598"/>
    </source>
</evidence>
<dbReference type="InterPro" id="IPR004188">
    <property type="entry name" value="Phe-tRNA_ligase_II_N"/>
</dbReference>
<evidence type="ECO:0000256" key="9">
    <source>
        <dbReference type="ARBA" id="ARBA00022842"/>
    </source>
</evidence>
<feature type="domain" description="Aminoacyl-transfer RNA synthetases class-II family profile" evidence="15">
    <location>
        <begin position="111"/>
        <end position="320"/>
    </location>
</feature>
<evidence type="ECO:0000313" key="19">
    <source>
        <dbReference type="Proteomes" id="UP000195573"/>
    </source>
</evidence>
<evidence type="ECO:0000259" key="15">
    <source>
        <dbReference type="PROSITE" id="PS50862"/>
    </source>
</evidence>
<dbReference type="Proteomes" id="UP000323393">
    <property type="component" value="Unassembled WGS sequence"/>
</dbReference>
<dbReference type="GO" id="GO:0004826">
    <property type="term" value="F:phenylalanine-tRNA ligase activity"/>
    <property type="evidence" value="ECO:0007669"/>
    <property type="project" value="UniProtKB-UniRule"/>
</dbReference>
<dbReference type="RefSeq" id="WP_010195708.1">
    <property type="nucleotide sequence ID" value="NZ_CP020880.1"/>
</dbReference>
<evidence type="ECO:0000256" key="12">
    <source>
        <dbReference type="ARBA" id="ARBA00049255"/>
    </source>
</evidence>
<evidence type="ECO:0000256" key="11">
    <source>
        <dbReference type="ARBA" id="ARBA00023146"/>
    </source>
</evidence>
<dbReference type="GO" id="GO:0005737">
    <property type="term" value="C:cytoplasm"/>
    <property type="evidence" value="ECO:0007669"/>
    <property type="project" value="UniProtKB-SubCell"/>
</dbReference>
<dbReference type="PANTHER" id="PTHR11538:SF41">
    <property type="entry name" value="PHENYLALANINE--TRNA LIGASE, MITOCHONDRIAL"/>
    <property type="match status" value="1"/>
</dbReference>
<dbReference type="InterPro" id="IPR022911">
    <property type="entry name" value="Phe_tRNA_ligase_alpha1_bac"/>
</dbReference>
<comment type="catalytic activity">
    <reaction evidence="12 13">
        <text>tRNA(Phe) + L-phenylalanine + ATP = L-phenylalanyl-tRNA(Phe) + AMP + diphosphate + H(+)</text>
        <dbReference type="Rhea" id="RHEA:19413"/>
        <dbReference type="Rhea" id="RHEA-COMP:9668"/>
        <dbReference type="Rhea" id="RHEA-COMP:9699"/>
        <dbReference type="ChEBI" id="CHEBI:15378"/>
        <dbReference type="ChEBI" id="CHEBI:30616"/>
        <dbReference type="ChEBI" id="CHEBI:33019"/>
        <dbReference type="ChEBI" id="CHEBI:58095"/>
        <dbReference type="ChEBI" id="CHEBI:78442"/>
        <dbReference type="ChEBI" id="CHEBI:78531"/>
        <dbReference type="ChEBI" id="CHEBI:456215"/>
        <dbReference type="EC" id="6.1.1.20"/>
    </reaction>
</comment>
<keyword evidence="6 13" id="KW-0479">Metal-binding</keyword>
<dbReference type="GO" id="GO:0005524">
    <property type="term" value="F:ATP binding"/>
    <property type="evidence" value="ECO:0007669"/>
    <property type="project" value="UniProtKB-UniRule"/>
</dbReference>